<evidence type="ECO:0000256" key="3">
    <source>
        <dbReference type="ARBA" id="ARBA00007592"/>
    </source>
</evidence>
<dbReference type="PRINTS" id="PR00146">
    <property type="entry name" value="DHPICSNTHASE"/>
</dbReference>
<dbReference type="EMBL" id="JBHTCS010000009">
    <property type="protein sequence ID" value="MFC7447233.1"/>
    <property type="molecule type" value="Genomic_DNA"/>
</dbReference>
<comment type="subunit">
    <text evidence="12">Homotetramer; dimer of dimers.</text>
</comment>
<dbReference type="HAMAP" id="MF_00418">
    <property type="entry name" value="DapA"/>
    <property type="match status" value="1"/>
</dbReference>
<feature type="binding site" evidence="12">
    <location>
        <position position="48"/>
    </location>
    <ligand>
        <name>pyruvate</name>
        <dbReference type="ChEBI" id="CHEBI:15361"/>
    </ligand>
</feature>
<evidence type="ECO:0000256" key="5">
    <source>
        <dbReference type="ARBA" id="ARBA00022490"/>
    </source>
</evidence>
<comment type="catalytic activity">
    <reaction evidence="11 12">
        <text>L-aspartate 4-semialdehyde + pyruvate = (2S,4S)-4-hydroxy-2,3,4,5-tetrahydrodipicolinate + H2O + H(+)</text>
        <dbReference type="Rhea" id="RHEA:34171"/>
        <dbReference type="ChEBI" id="CHEBI:15361"/>
        <dbReference type="ChEBI" id="CHEBI:15377"/>
        <dbReference type="ChEBI" id="CHEBI:15378"/>
        <dbReference type="ChEBI" id="CHEBI:67139"/>
        <dbReference type="ChEBI" id="CHEBI:537519"/>
        <dbReference type="EC" id="4.3.3.7"/>
    </reaction>
</comment>
<feature type="active site" description="Schiff-base intermediate with substrate" evidence="12">
    <location>
        <position position="166"/>
    </location>
</feature>
<comment type="pathway">
    <text evidence="2 12">Amino-acid biosynthesis; L-lysine biosynthesis via DAP pathway; (S)-tetrahydrodipicolinate from L-aspartate: step 3/4.</text>
</comment>
<accession>A0ABW2RUL0</accession>
<dbReference type="InterPro" id="IPR002220">
    <property type="entry name" value="DapA-like"/>
</dbReference>
<keyword evidence="8 12" id="KW-0457">Lysine biosynthesis</keyword>
<dbReference type="PROSITE" id="PS00666">
    <property type="entry name" value="DHDPS_2"/>
    <property type="match status" value="1"/>
</dbReference>
<comment type="subcellular location">
    <subcellularLocation>
        <location evidence="12">Cytoplasm</location>
    </subcellularLocation>
</comment>
<dbReference type="GO" id="GO:0008840">
    <property type="term" value="F:4-hydroxy-tetrahydrodipicolinate synthase activity"/>
    <property type="evidence" value="ECO:0007669"/>
    <property type="project" value="UniProtKB-EC"/>
</dbReference>
<evidence type="ECO:0000256" key="7">
    <source>
        <dbReference type="ARBA" id="ARBA00022915"/>
    </source>
</evidence>
<comment type="caution">
    <text evidence="12">Was originally thought to be a dihydrodipicolinate synthase (DHDPS), catalyzing the condensation of (S)-aspartate-beta-semialdehyde [(S)-ASA] and pyruvate to dihydrodipicolinate (DHDP). However, it was shown in E.coli that the product of the enzymatic reaction is not dihydrodipicolinate but in fact (4S)-4-hydroxy-2,3,4,5-tetrahydro-(2S)-dipicolinic acid (HTPA), and that the consecutive dehydration reaction leading to DHDP is not spontaneous but catalyzed by DapB.</text>
</comment>
<name>A0ABW2RUL0_9NOCA</name>
<keyword evidence="10 12" id="KW-0704">Schiff base</keyword>
<evidence type="ECO:0000256" key="6">
    <source>
        <dbReference type="ARBA" id="ARBA00022605"/>
    </source>
</evidence>
<evidence type="ECO:0000256" key="9">
    <source>
        <dbReference type="ARBA" id="ARBA00023239"/>
    </source>
</evidence>
<comment type="caution">
    <text evidence="14">The sequence shown here is derived from an EMBL/GenBank/DDBJ whole genome shotgun (WGS) entry which is preliminary data.</text>
</comment>
<keyword evidence="7 12" id="KW-0220">Diaminopimelate biosynthesis</keyword>
<dbReference type="EC" id="4.3.3.7" evidence="4 12"/>
<feature type="site" description="Part of a proton relay during catalysis" evidence="12">
    <location>
        <position position="112"/>
    </location>
</feature>
<dbReference type="Pfam" id="PF00701">
    <property type="entry name" value="DHDPS"/>
    <property type="match status" value="1"/>
</dbReference>
<dbReference type="CDD" id="cd00950">
    <property type="entry name" value="DHDPS"/>
    <property type="match status" value="1"/>
</dbReference>
<evidence type="ECO:0000256" key="2">
    <source>
        <dbReference type="ARBA" id="ARBA00005120"/>
    </source>
</evidence>
<keyword evidence="6 12" id="KW-0028">Amino-acid biosynthesis</keyword>
<evidence type="ECO:0000256" key="4">
    <source>
        <dbReference type="ARBA" id="ARBA00012086"/>
    </source>
</evidence>
<feature type="binding site" evidence="12">
    <location>
        <position position="215"/>
    </location>
    <ligand>
        <name>pyruvate</name>
        <dbReference type="ChEBI" id="CHEBI:15361"/>
    </ligand>
</feature>
<dbReference type="SUPFAM" id="SSF51569">
    <property type="entry name" value="Aldolase"/>
    <property type="match status" value="1"/>
</dbReference>
<dbReference type="InterPro" id="IPR005263">
    <property type="entry name" value="DapA"/>
</dbReference>
<keyword evidence="15" id="KW-1185">Reference proteome</keyword>
<dbReference type="InterPro" id="IPR020625">
    <property type="entry name" value="Schiff_base-form_aldolases_AS"/>
</dbReference>
<evidence type="ECO:0000256" key="1">
    <source>
        <dbReference type="ARBA" id="ARBA00003294"/>
    </source>
</evidence>
<comment type="similarity">
    <text evidence="3 12 13">Belongs to the DapA family.</text>
</comment>
<feature type="active site" description="Proton donor/acceptor" evidence="12">
    <location>
        <position position="138"/>
    </location>
</feature>
<evidence type="ECO:0000313" key="15">
    <source>
        <dbReference type="Proteomes" id="UP001596484"/>
    </source>
</evidence>
<dbReference type="RefSeq" id="WP_378402161.1">
    <property type="nucleotide sequence ID" value="NZ_JBHTCS010000009.1"/>
</dbReference>
<dbReference type="Gene3D" id="3.20.20.70">
    <property type="entry name" value="Aldolase class I"/>
    <property type="match status" value="1"/>
</dbReference>
<protein>
    <recommendedName>
        <fullName evidence="4 12">4-hydroxy-tetrahydrodipicolinate synthase</fullName>
        <shortName evidence="12">HTPA synthase</shortName>
        <ecNumber evidence="4 12">4.3.3.7</ecNumber>
    </recommendedName>
</protein>
<keyword evidence="9 12" id="KW-0456">Lyase</keyword>
<evidence type="ECO:0000256" key="11">
    <source>
        <dbReference type="ARBA" id="ARBA00047836"/>
    </source>
</evidence>
<dbReference type="InterPro" id="IPR013785">
    <property type="entry name" value="Aldolase_TIM"/>
</dbReference>
<gene>
    <name evidence="12 14" type="primary">dapA</name>
    <name evidence="14" type="ORF">ACFQS9_04925</name>
</gene>
<feature type="site" description="Part of a proton relay during catalysis" evidence="12">
    <location>
        <position position="47"/>
    </location>
</feature>
<evidence type="ECO:0000313" key="14">
    <source>
        <dbReference type="EMBL" id="MFC7447233.1"/>
    </source>
</evidence>
<dbReference type="PANTHER" id="PTHR12128:SF66">
    <property type="entry name" value="4-HYDROXY-2-OXOGLUTARATE ALDOLASE, MITOCHONDRIAL"/>
    <property type="match status" value="1"/>
</dbReference>
<proteinExistence type="inferred from homology"/>
<dbReference type="NCBIfam" id="TIGR00674">
    <property type="entry name" value="dapA"/>
    <property type="match status" value="1"/>
</dbReference>
<dbReference type="PANTHER" id="PTHR12128">
    <property type="entry name" value="DIHYDRODIPICOLINATE SYNTHASE"/>
    <property type="match status" value="1"/>
</dbReference>
<evidence type="ECO:0000256" key="10">
    <source>
        <dbReference type="ARBA" id="ARBA00023270"/>
    </source>
</evidence>
<dbReference type="Proteomes" id="UP001596484">
    <property type="component" value="Unassembled WGS sequence"/>
</dbReference>
<evidence type="ECO:0000256" key="12">
    <source>
        <dbReference type="HAMAP-Rule" id="MF_00418"/>
    </source>
</evidence>
<evidence type="ECO:0000256" key="8">
    <source>
        <dbReference type="ARBA" id="ARBA00023154"/>
    </source>
</evidence>
<dbReference type="SMART" id="SM01130">
    <property type="entry name" value="DHDPS"/>
    <property type="match status" value="1"/>
</dbReference>
<organism evidence="14 15">
    <name type="scientific">Rhodococcus daqingensis</name>
    <dbReference type="NCBI Taxonomy" id="2479363"/>
    <lineage>
        <taxon>Bacteria</taxon>
        <taxon>Bacillati</taxon>
        <taxon>Actinomycetota</taxon>
        <taxon>Actinomycetes</taxon>
        <taxon>Mycobacteriales</taxon>
        <taxon>Nocardiaceae</taxon>
        <taxon>Rhodococcus</taxon>
    </lineage>
</organism>
<comment type="function">
    <text evidence="1 12">Catalyzes the condensation of (S)-aspartate-beta-semialdehyde [(S)-ASA] and pyruvate to 4-hydroxy-tetrahydrodipicolinate (HTPA).</text>
</comment>
<sequence>MTFHPSGILVPLVTPFTDGGELATADLERLAHHVIDEGAAGIVALGTTAEAATLSSRERREVVQICGRVCAAHGVPLLVGAGSHDTDGTVRAIEEVNDEADVAGSLVVVPYYTRPSEAGVVAHFEYVAERSPLPLVLYNVPYRTGQRLGWESVVRLSEHPQIVGIKQAVGSVDTDTARLLAETAPSGGAADTFSVLAGEDTLASPLLAMGAAGAILATANVCVREFAELFQLWRRGSTARARALGNQLVAPSCALMSEPNPTAIKAVLHAQGRISTANVRLPLLPAGDPAAIVSELRRLRLRDGALPPEGAVREA</sequence>
<dbReference type="PIRSF" id="PIRSF001365">
    <property type="entry name" value="DHDPS"/>
    <property type="match status" value="1"/>
</dbReference>
<keyword evidence="5 12" id="KW-0963">Cytoplasm</keyword>
<reference evidence="15" key="1">
    <citation type="journal article" date="2019" name="Int. J. Syst. Evol. Microbiol.">
        <title>The Global Catalogue of Microorganisms (GCM) 10K type strain sequencing project: providing services to taxonomists for standard genome sequencing and annotation.</title>
        <authorList>
            <consortium name="The Broad Institute Genomics Platform"/>
            <consortium name="The Broad Institute Genome Sequencing Center for Infectious Disease"/>
            <person name="Wu L."/>
            <person name="Ma J."/>
        </authorList>
    </citation>
    <scope>NUCLEOTIDE SEQUENCE [LARGE SCALE GENOMIC DNA]</scope>
    <source>
        <strain evidence="15">ICMP 19430</strain>
    </source>
</reference>
<evidence type="ECO:0000256" key="13">
    <source>
        <dbReference type="PIRNR" id="PIRNR001365"/>
    </source>
</evidence>